<dbReference type="EMBL" id="LR796371">
    <property type="protein sequence ID" value="CAB4139978.1"/>
    <property type="molecule type" value="Genomic_DNA"/>
</dbReference>
<evidence type="ECO:0000313" key="1">
    <source>
        <dbReference type="EMBL" id="CAB4139978.1"/>
    </source>
</evidence>
<organism evidence="1">
    <name type="scientific">uncultured Caudovirales phage</name>
    <dbReference type="NCBI Taxonomy" id="2100421"/>
    <lineage>
        <taxon>Viruses</taxon>
        <taxon>Duplodnaviria</taxon>
        <taxon>Heunggongvirae</taxon>
        <taxon>Uroviricota</taxon>
        <taxon>Caudoviricetes</taxon>
        <taxon>Peduoviridae</taxon>
        <taxon>Maltschvirus</taxon>
        <taxon>Maltschvirus maltsch</taxon>
    </lineage>
</organism>
<accession>A0A6J5M007</accession>
<gene>
    <name evidence="1" type="ORF">UFOVP397_14</name>
</gene>
<protein>
    <submittedName>
        <fullName evidence="1">Uncharacterized protein</fullName>
    </submittedName>
</protein>
<name>A0A6J5M007_9CAUD</name>
<sequence>MLAPLSIPPGVVRGSTPAQSRGRYWDANLVRWRSGVLQPVGGWERMTATPLTGAPRSLLWWRDLTDIRRLAIGADDGLFVLEGDTITNRSPTGFVPPGSYNPAAGGFGIGTFGSGAFGAPRPGGDARIFGRPTIYSLDNFGQTLLSMVSSDGRLLELVPSGGALPATASVVTNAPISSRAMLVTEERHVMIFGAAGVPYRVAWSDRENYNDWNFASTTNSAGFFDLPISGWITNAVRVRGGILIWTDSDAWFARYVGQPFIYSFERVGEACGLYSPTSFASSLGFAVWMGRENFFAFDNGVIRPLACDVGDFVFSGIDPVYGVARSFGMANGVFPEFWFHYPSQGSVENDRYVCVSLEERWWSIGALPRTAGIASGVYPYPVAAGADRHLYQHETGWTDAGLARTGLVYAETGAIDVPRGGATTVDVLGAQMDSGAGYASTRLRAYSRFTADGEEYAEGPFTPRDDGWMDMRFSARDFRLRIEATQDRDWSIGEMRLDLARGGQR</sequence>
<reference evidence="1" key="1">
    <citation type="submission" date="2020-04" db="EMBL/GenBank/DDBJ databases">
        <authorList>
            <person name="Chiriac C."/>
            <person name="Salcher M."/>
            <person name="Ghai R."/>
            <person name="Kavagutti S V."/>
        </authorList>
    </citation>
    <scope>NUCLEOTIDE SEQUENCE</scope>
</reference>
<proteinExistence type="predicted"/>